<dbReference type="SUPFAM" id="SSF54060">
    <property type="entry name" value="His-Me finger endonucleases"/>
    <property type="match status" value="1"/>
</dbReference>
<dbReference type="Gene3D" id="3.40.570.10">
    <property type="entry name" value="Extracellular Endonuclease, subunit A"/>
    <property type="match status" value="1"/>
</dbReference>
<evidence type="ECO:0000259" key="1">
    <source>
        <dbReference type="SMART" id="SM00477"/>
    </source>
</evidence>
<protein>
    <recommendedName>
        <fullName evidence="4">DNA/RNA non-specific endonuclease domain-containing protein</fullName>
    </recommendedName>
</protein>
<dbReference type="SMART" id="SM00477">
    <property type="entry name" value="NUC"/>
    <property type="match status" value="1"/>
</dbReference>
<feature type="domain" description="DNA/RNA non-specific endonuclease/pyrophosphatase/phosphodiesterase" evidence="2">
    <location>
        <begin position="23"/>
        <end position="236"/>
    </location>
</feature>
<dbReference type="InterPro" id="IPR001604">
    <property type="entry name" value="Endo_G_ENPP1-like_dom"/>
</dbReference>
<evidence type="ECO:0000313" key="3">
    <source>
        <dbReference type="EMBL" id="SVA71563.1"/>
    </source>
</evidence>
<dbReference type="InterPro" id="IPR020821">
    <property type="entry name" value="ENPP1-3/EXOG-like_nuc-like"/>
</dbReference>
<dbReference type="InterPro" id="IPR040255">
    <property type="entry name" value="Non-specific_endonuclease"/>
</dbReference>
<evidence type="ECO:0008006" key="4">
    <source>
        <dbReference type="Google" id="ProtNLM"/>
    </source>
</evidence>
<dbReference type="PANTHER" id="PTHR13966:SF5">
    <property type="entry name" value="ENDONUCLEASE G, MITOCHONDRIAL"/>
    <property type="match status" value="1"/>
</dbReference>
<accession>A0A381Y511</accession>
<sequence length="244" mass="28767">MKRLFAIVLLIPLSLSAEVSKLEYHGFTLWFDCKARSAVRFQYELDRDVGAIPRIKKYYHDPMLEPYCQQFETSSYNTNKNIEGYNRGRLVPYNHMDHSLIASHQTNYMTNILPQTKEMNRGAWHLTEEITECFRDYSRLIILGGPIWKEEITYLPLHGVSIPESFWKVIIRNNEVIAWIIPNSKEATKGRLDDYLVSVYEIEQITDNAISIESDKKRTKQPESWDIGYCDKNSPKHWRGDWRN</sequence>
<gene>
    <name evidence="3" type="ORF">METZ01_LOCUS124417</name>
</gene>
<dbReference type="InterPro" id="IPR044929">
    <property type="entry name" value="DNA/RNA_non-sp_Endonuclease_sf"/>
</dbReference>
<dbReference type="InterPro" id="IPR044925">
    <property type="entry name" value="His-Me_finger_sf"/>
</dbReference>
<dbReference type="GO" id="GO:0004519">
    <property type="term" value="F:endonuclease activity"/>
    <property type="evidence" value="ECO:0007669"/>
    <property type="project" value="TreeGrafter"/>
</dbReference>
<dbReference type="Pfam" id="PF01223">
    <property type="entry name" value="Endonuclease_NS"/>
    <property type="match status" value="1"/>
</dbReference>
<evidence type="ECO:0000259" key="2">
    <source>
        <dbReference type="SMART" id="SM00892"/>
    </source>
</evidence>
<dbReference type="PANTHER" id="PTHR13966">
    <property type="entry name" value="ENDONUCLEASE RELATED"/>
    <property type="match status" value="1"/>
</dbReference>
<dbReference type="GO" id="GO:0016787">
    <property type="term" value="F:hydrolase activity"/>
    <property type="evidence" value="ECO:0007669"/>
    <property type="project" value="InterPro"/>
</dbReference>
<feature type="domain" description="ENPP1-3/EXOG-like endonuclease/phosphodiesterase" evidence="1">
    <location>
        <begin position="24"/>
        <end position="219"/>
    </location>
</feature>
<dbReference type="SMART" id="SM00892">
    <property type="entry name" value="Endonuclease_NS"/>
    <property type="match status" value="1"/>
</dbReference>
<dbReference type="GO" id="GO:0003676">
    <property type="term" value="F:nucleic acid binding"/>
    <property type="evidence" value="ECO:0007669"/>
    <property type="project" value="InterPro"/>
</dbReference>
<reference evidence="3" key="1">
    <citation type="submission" date="2018-05" db="EMBL/GenBank/DDBJ databases">
        <authorList>
            <person name="Lanie J.A."/>
            <person name="Ng W.-L."/>
            <person name="Kazmierczak K.M."/>
            <person name="Andrzejewski T.M."/>
            <person name="Davidsen T.M."/>
            <person name="Wayne K.J."/>
            <person name="Tettelin H."/>
            <person name="Glass J.I."/>
            <person name="Rusch D."/>
            <person name="Podicherti R."/>
            <person name="Tsui H.-C.T."/>
            <person name="Winkler M.E."/>
        </authorList>
    </citation>
    <scope>NUCLEOTIDE SEQUENCE</scope>
</reference>
<name>A0A381Y511_9ZZZZ</name>
<proteinExistence type="predicted"/>
<organism evidence="3">
    <name type="scientific">marine metagenome</name>
    <dbReference type="NCBI Taxonomy" id="408172"/>
    <lineage>
        <taxon>unclassified sequences</taxon>
        <taxon>metagenomes</taxon>
        <taxon>ecological metagenomes</taxon>
    </lineage>
</organism>
<dbReference type="EMBL" id="UINC01017304">
    <property type="protein sequence ID" value="SVA71563.1"/>
    <property type="molecule type" value="Genomic_DNA"/>
</dbReference>
<dbReference type="GO" id="GO:0046872">
    <property type="term" value="F:metal ion binding"/>
    <property type="evidence" value="ECO:0007669"/>
    <property type="project" value="InterPro"/>
</dbReference>
<dbReference type="AlphaFoldDB" id="A0A381Y511"/>